<evidence type="ECO:0000313" key="9">
    <source>
        <dbReference type="EMBL" id="KEK17847.1"/>
    </source>
</evidence>
<feature type="transmembrane region" description="Helical" evidence="7">
    <location>
        <begin position="165"/>
        <end position="185"/>
    </location>
</feature>
<feature type="transmembrane region" description="Helical" evidence="7">
    <location>
        <begin position="12"/>
        <end position="34"/>
    </location>
</feature>
<dbReference type="RefSeq" id="WP_034642397.1">
    <property type="nucleotide sequence ID" value="NZ_CBCSJC010000022.1"/>
</dbReference>
<feature type="transmembrane region" description="Helical" evidence="7">
    <location>
        <begin position="121"/>
        <end position="145"/>
    </location>
</feature>
<feature type="transmembrane region" description="Helical" evidence="7">
    <location>
        <begin position="87"/>
        <end position="109"/>
    </location>
</feature>
<dbReference type="Proteomes" id="UP000027822">
    <property type="component" value="Unassembled WGS sequence"/>
</dbReference>
<dbReference type="InterPro" id="IPR000515">
    <property type="entry name" value="MetI-like"/>
</dbReference>
<dbReference type="Gene3D" id="1.10.3720.10">
    <property type="entry name" value="MetI-like"/>
    <property type="match status" value="1"/>
</dbReference>
<dbReference type="InterPro" id="IPR035906">
    <property type="entry name" value="MetI-like_sf"/>
</dbReference>
<sequence>MKKILTNKFVEIPIHLVLSIIVILFVGTLPQLFIGMKINIDNYINSITSTFAKFFGDEPLLYYGSHMGQNSGRPMFPQIFIQYKETLFIFSISLLVSVLVSFIIVYIILQLSKRKQDKVKVFLDFLESIPDVLFILGLQLLVVYIYKKTNVLIMNIASIRDKEVVLLPILCLSLPTIILFVKLLLFRFETELQKDYVLLARAKGFDKLHILNHHVLRNVLLSMLYFSKTNIWFMLSNLYIIEYFFNIPGIFLFLKDYNIPEVFIISLLFIYIPIFIIFKLFHIFVPDELKGEA</sequence>
<evidence type="ECO:0000256" key="3">
    <source>
        <dbReference type="ARBA" id="ARBA00022475"/>
    </source>
</evidence>
<reference evidence="9 10" key="1">
    <citation type="submission" date="2014-06" db="EMBL/GenBank/DDBJ databases">
        <title>Draft genome sequence of Bacillus manliponensis JCM 15802 (MCCC 1A00708).</title>
        <authorList>
            <person name="Lai Q."/>
            <person name="Liu Y."/>
            <person name="Shao Z."/>
        </authorList>
    </citation>
    <scope>NUCLEOTIDE SEQUENCE [LARGE SCALE GENOMIC DNA]</scope>
    <source>
        <strain evidence="9 10">JCM 15802</strain>
    </source>
</reference>
<dbReference type="OrthoDB" id="2958608at2"/>
<feature type="transmembrane region" description="Helical" evidence="7">
    <location>
        <begin position="231"/>
        <end position="251"/>
    </location>
</feature>
<protein>
    <submittedName>
        <fullName evidence="9">Peptide ABC transporter permease</fullName>
    </submittedName>
</protein>
<keyword evidence="2 7" id="KW-0813">Transport</keyword>
<evidence type="ECO:0000256" key="2">
    <source>
        <dbReference type="ARBA" id="ARBA00022448"/>
    </source>
</evidence>
<evidence type="ECO:0000256" key="1">
    <source>
        <dbReference type="ARBA" id="ARBA00004651"/>
    </source>
</evidence>
<accession>A0A073JUE6</accession>
<dbReference type="PANTHER" id="PTHR30465">
    <property type="entry name" value="INNER MEMBRANE ABC TRANSPORTER"/>
    <property type="match status" value="1"/>
</dbReference>
<feature type="transmembrane region" description="Helical" evidence="7">
    <location>
        <begin position="263"/>
        <end position="285"/>
    </location>
</feature>
<dbReference type="GO" id="GO:0005886">
    <property type="term" value="C:plasma membrane"/>
    <property type="evidence" value="ECO:0007669"/>
    <property type="project" value="UniProtKB-SubCell"/>
</dbReference>
<dbReference type="SUPFAM" id="SSF161098">
    <property type="entry name" value="MetI-like"/>
    <property type="match status" value="1"/>
</dbReference>
<dbReference type="PANTHER" id="PTHR30465:SF44">
    <property type="entry name" value="ABC-TYPE DIPEPTIDE_OLIGOPEPTIDE TRANSPORT SYSTEM, PERMEASE COMPONENT"/>
    <property type="match status" value="1"/>
</dbReference>
<keyword evidence="4 7" id="KW-0812">Transmembrane</keyword>
<dbReference type="PROSITE" id="PS50928">
    <property type="entry name" value="ABC_TM1"/>
    <property type="match status" value="1"/>
</dbReference>
<evidence type="ECO:0000256" key="4">
    <source>
        <dbReference type="ARBA" id="ARBA00022692"/>
    </source>
</evidence>
<evidence type="ECO:0000259" key="8">
    <source>
        <dbReference type="PROSITE" id="PS50928"/>
    </source>
</evidence>
<keyword evidence="6 7" id="KW-0472">Membrane</keyword>
<comment type="similarity">
    <text evidence="7">Belongs to the binding-protein-dependent transport system permease family.</text>
</comment>
<comment type="caution">
    <text evidence="9">The sequence shown here is derived from an EMBL/GenBank/DDBJ whole genome shotgun (WGS) entry which is preliminary data.</text>
</comment>
<keyword evidence="3" id="KW-1003">Cell membrane</keyword>
<dbReference type="CDD" id="cd06261">
    <property type="entry name" value="TM_PBP2"/>
    <property type="match status" value="1"/>
</dbReference>
<name>A0A073JUE6_9BACI</name>
<comment type="subcellular location">
    <subcellularLocation>
        <location evidence="1 7">Cell membrane</location>
        <topology evidence="1 7">Multi-pass membrane protein</topology>
    </subcellularLocation>
</comment>
<feature type="domain" description="ABC transmembrane type-1" evidence="8">
    <location>
        <begin position="83"/>
        <end position="281"/>
    </location>
</feature>
<proteinExistence type="inferred from homology"/>
<evidence type="ECO:0000256" key="7">
    <source>
        <dbReference type="RuleBase" id="RU363032"/>
    </source>
</evidence>
<gene>
    <name evidence="9" type="ORF">BAMA_10850</name>
</gene>
<evidence type="ECO:0000256" key="6">
    <source>
        <dbReference type="ARBA" id="ARBA00023136"/>
    </source>
</evidence>
<dbReference type="STRING" id="574376.BAMA_10850"/>
<dbReference type="GO" id="GO:0055085">
    <property type="term" value="P:transmembrane transport"/>
    <property type="evidence" value="ECO:0007669"/>
    <property type="project" value="InterPro"/>
</dbReference>
<evidence type="ECO:0000313" key="10">
    <source>
        <dbReference type="Proteomes" id="UP000027822"/>
    </source>
</evidence>
<keyword evidence="5 7" id="KW-1133">Transmembrane helix</keyword>
<dbReference type="Pfam" id="PF00528">
    <property type="entry name" value="BPD_transp_1"/>
    <property type="match status" value="1"/>
</dbReference>
<dbReference type="AlphaFoldDB" id="A0A073JUE6"/>
<organism evidence="9 10">
    <name type="scientific">Bacillus manliponensis</name>
    <dbReference type="NCBI Taxonomy" id="574376"/>
    <lineage>
        <taxon>Bacteria</taxon>
        <taxon>Bacillati</taxon>
        <taxon>Bacillota</taxon>
        <taxon>Bacilli</taxon>
        <taxon>Bacillales</taxon>
        <taxon>Bacillaceae</taxon>
        <taxon>Bacillus</taxon>
        <taxon>Bacillus cereus group</taxon>
    </lineage>
</organism>
<keyword evidence="10" id="KW-1185">Reference proteome</keyword>
<evidence type="ECO:0000256" key="5">
    <source>
        <dbReference type="ARBA" id="ARBA00022989"/>
    </source>
</evidence>
<dbReference type="EMBL" id="JOTN01000021">
    <property type="protein sequence ID" value="KEK17847.1"/>
    <property type="molecule type" value="Genomic_DNA"/>
</dbReference>
<dbReference type="eggNOG" id="COG0601">
    <property type="taxonomic scope" value="Bacteria"/>
</dbReference>